<reference evidence="1 2" key="1">
    <citation type="submission" date="2016-10" db="EMBL/GenBank/DDBJ databases">
        <title>Reductive evolution of mitochondrial metabolism and differential evolution of invasion-related proteins in Cryptosporidium.</title>
        <authorList>
            <person name="Liu S."/>
            <person name="Roellig D.M."/>
            <person name="Guo Y."/>
            <person name="Li N."/>
            <person name="Frace M.A."/>
            <person name="Tang K."/>
            <person name="Zhang L."/>
            <person name="Feng Y."/>
            <person name="Xiao L."/>
        </authorList>
    </citation>
    <scope>NUCLEOTIDE SEQUENCE [LARGE SCALE GENOMIC DNA]</scope>
    <source>
        <strain evidence="1">30847</strain>
    </source>
</reference>
<comment type="caution">
    <text evidence="1">The sequence shown here is derived from an EMBL/GenBank/DDBJ whole genome shotgun (WGS) entry which is preliminary data.</text>
</comment>
<dbReference type="PANTHER" id="PTHR16038:SF4">
    <property type="entry name" value="WD REPEAT-CONTAINING PROTEIN 74"/>
    <property type="match status" value="1"/>
</dbReference>
<dbReference type="GO" id="GO:0005730">
    <property type="term" value="C:nucleolus"/>
    <property type="evidence" value="ECO:0007669"/>
    <property type="project" value="InterPro"/>
</dbReference>
<accession>A0A1J4MQN0</accession>
<dbReference type="Gene3D" id="2.130.10.10">
    <property type="entry name" value="YVTN repeat-like/Quinoprotein amine dehydrogenase"/>
    <property type="match status" value="1"/>
</dbReference>
<dbReference type="InterPro" id="IPR015943">
    <property type="entry name" value="WD40/YVTN_repeat-like_dom_sf"/>
</dbReference>
<organism evidence="1 2">
    <name type="scientific">Cryptosporidium andersoni</name>
    <dbReference type="NCBI Taxonomy" id="117008"/>
    <lineage>
        <taxon>Eukaryota</taxon>
        <taxon>Sar</taxon>
        <taxon>Alveolata</taxon>
        <taxon>Apicomplexa</taxon>
        <taxon>Conoidasida</taxon>
        <taxon>Coccidia</taxon>
        <taxon>Eucoccidiorida</taxon>
        <taxon>Eimeriorina</taxon>
        <taxon>Cryptosporidiidae</taxon>
        <taxon>Cryptosporidium</taxon>
    </lineage>
</organism>
<evidence type="ECO:0000313" key="2">
    <source>
        <dbReference type="Proteomes" id="UP000186804"/>
    </source>
</evidence>
<dbReference type="SUPFAM" id="SSF50978">
    <property type="entry name" value="WD40 repeat-like"/>
    <property type="match status" value="1"/>
</dbReference>
<proteinExistence type="predicted"/>
<dbReference type="PANTHER" id="PTHR16038">
    <property type="entry name" value="NOP SEVEN ASSOCIATED PROTEIN 1"/>
    <property type="match status" value="1"/>
</dbReference>
<keyword evidence="2" id="KW-1185">Reference proteome</keyword>
<dbReference type="AlphaFoldDB" id="A0A1J4MQN0"/>
<dbReference type="InterPro" id="IPR036322">
    <property type="entry name" value="WD40_repeat_dom_sf"/>
</dbReference>
<gene>
    <name evidence="1" type="ORF">cand_000750</name>
</gene>
<evidence type="ECO:0000313" key="1">
    <source>
        <dbReference type="EMBL" id="OII76554.1"/>
    </source>
</evidence>
<dbReference type="GO" id="GO:0030687">
    <property type="term" value="C:preribosome, large subunit precursor"/>
    <property type="evidence" value="ECO:0007669"/>
    <property type="project" value="TreeGrafter"/>
</dbReference>
<dbReference type="EMBL" id="LRBS01000057">
    <property type="protein sequence ID" value="OII76554.1"/>
    <property type="molecule type" value="Genomic_DNA"/>
</dbReference>
<dbReference type="Proteomes" id="UP000186804">
    <property type="component" value="Unassembled WGS sequence"/>
</dbReference>
<dbReference type="OrthoDB" id="18388at2759"/>
<dbReference type="GeneID" id="92364260"/>
<dbReference type="InterPro" id="IPR037379">
    <property type="entry name" value="WDR74/Nsa1"/>
</dbReference>
<sequence>MENSSEYIRLFSGDIFGTIKEVIFDKSEIDLKTKTSVNTKSTEVNTSLNDRITYITWRERESDGLSLLSGNCIERIILDNNSSTILNELIIGRKNGIVELLHISLLDNKSSFRTKFMFPSSIILIQDVTKQYIKYSDNKDELFLLVIDSKCHLCIFKWNCAVKHMYNEDNELIKVDTCWFFEERESTPDWLVHSTILPGSNILAAAYNSINNSVAFGGYENDLKIYSLKLMKIIWKCRNVSSNALKHRIPVYIRCLAFVQLDPQLLLCGTGTGNIRLYSPTAQRKPIFSKQIWEDKSPVTSIAIAKQWSLFKDISNTFGCVAIVGNNIGSVSIIKLSAKESDKSPIDFYVAPTKRPSALANISFKQHKRQCIQKGEENKIKAIVPKYSRENSIIIEYSVMGNLKGIMGGISCISCLRLKYCKSDSTKVLVAITGPGRFVYIYDLTKREMIKKIHTHQKMCFILWDPSIKKEEK</sequence>
<dbReference type="GO" id="GO:0042273">
    <property type="term" value="P:ribosomal large subunit biogenesis"/>
    <property type="evidence" value="ECO:0007669"/>
    <property type="project" value="InterPro"/>
</dbReference>
<dbReference type="VEuPathDB" id="CryptoDB:cand_000750"/>
<protein>
    <submittedName>
        <fullName evidence="1">Uncharacterized protein</fullName>
    </submittedName>
</protein>
<name>A0A1J4MQN0_9CRYT</name>
<dbReference type="RefSeq" id="XP_067068400.1">
    <property type="nucleotide sequence ID" value="XM_067210325.1"/>
</dbReference>